<sequence>MASVYVVTAAETIVDLMDENGFSTLTNSKVNDVRLFGVGQLDWQQYQKIYIQLGVMKISFLYMSFSFRDQAYDVPVGMFSAIAVCILYNLICIFIPAATMLRDVSGDIIPEFNNATFSWKPFPCAMNHTCDYGLINFFQVC</sequence>
<protein>
    <recommendedName>
        <fullName evidence="3">Amino acid permease/ SLC12A domain-containing protein</fullName>
    </recommendedName>
</protein>
<name>A0A1I8EPH7_WUCBA</name>
<dbReference type="AlphaFoldDB" id="A0A1I8EPH7"/>
<keyword evidence="1" id="KW-1133">Transmembrane helix</keyword>
<dbReference type="WBParaSite" id="maker-PairedContig_3827-snap-gene-0.4-mRNA-1">
    <property type="protein sequence ID" value="maker-PairedContig_3827-snap-gene-0.4-mRNA-1"/>
    <property type="gene ID" value="maker-PairedContig_3827-snap-gene-0.4"/>
</dbReference>
<reference evidence="2" key="1">
    <citation type="submission" date="2016-11" db="UniProtKB">
        <authorList>
            <consortium name="WormBaseParasite"/>
        </authorList>
    </citation>
    <scope>IDENTIFICATION</scope>
    <source>
        <strain evidence="2">pt0022</strain>
    </source>
</reference>
<proteinExistence type="predicted"/>
<evidence type="ECO:0000256" key="1">
    <source>
        <dbReference type="SAM" id="Phobius"/>
    </source>
</evidence>
<feature type="transmembrane region" description="Helical" evidence="1">
    <location>
        <begin position="79"/>
        <end position="101"/>
    </location>
</feature>
<evidence type="ECO:0000313" key="2">
    <source>
        <dbReference type="WBParaSite" id="maker-PairedContig_3827-snap-gene-0.4-mRNA-1"/>
    </source>
</evidence>
<evidence type="ECO:0008006" key="3">
    <source>
        <dbReference type="Google" id="ProtNLM"/>
    </source>
</evidence>
<organism evidence="2">
    <name type="scientific">Wuchereria bancrofti</name>
    <dbReference type="NCBI Taxonomy" id="6293"/>
    <lineage>
        <taxon>Eukaryota</taxon>
        <taxon>Metazoa</taxon>
        <taxon>Ecdysozoa</taxon>
        <taxon>Nematoda</taxon>
        <taxon>Chromadorea</taxon>
        <taxon>Rhabditida</taxon>
        <taxon>Spirurina</taxon>
        <taxon>Spiruromorpha</taxon>
        <taxon>Filarioidea</taxon>
        <taxon>Onchocercidae</taxon>
        <taxon>Wuchereria</taxon>
    </lineage>
</organism>
<keyword evidence="1" id="KW-0472">Membrane</keyword>
<accession>A0A1I8EPH7</accession>
<feature type="transmembrane region" description="Helical" evidence="1">
    <location>
        <begin position="49"/>
        <end position="67"/>
    </location>
</feature>
<dbReference type="STRING" id="6293.A0A1I8EPH7"/>
<keyword evidence="1" id="KW-0812">Transmembrane</keyword>